<dbReference type="OrthoDB" id="5549855at2759"/>
<keyword evidence="2" id="KW-0732">Signal</keyword>
<accession>A0A1Y1VRI7</accession>
<reference evidence="3 4" key="1">
    <citation type="submission" date="2016-07" db="EMBL/GenBank/DDBJ databases">
        <title>Pervasive Adenine N6-methylation of Active Genes in Fungi.</title>
        <authorList>
            <consortium name="DOE Joint Genome Institute"/>
            <person name="Mondo S.J."/>
            <person name="Dannebaum R.O."/>
            <person name="Kuo R.C."/>
            <person name="Labutti K."/>
            <person name="Haridas S."/>
            <person name="Kuo A."/>
            <person name="Salamov A."/>
            <person name="Ahrendt S.R."/>
            <person name="Lipzen A."/>
            <person name="Sullivan W."/>
            <person name="Andreopoulos W.B."/>
            <person name="Clum A."/>
            <person name="Lindquist E."/>
            <person name="Daum C."/>
            <person name="Ramamoorthy G.K."/>
            <person name="Gryganskyi A."/>
            <person name="Culley D."/>
            <person name="Magnuson J.K."/>
            <person name="James T.Y."/>
            <person name="O'Malley M.A."/>
            <person name="Stajich J.E."/>
            <person name="Spatafora J.W."/>
            <person name="Visel A."/>
            <person name="Grigoriev I.V."/>
        </authorList>
    </citation>
    <scope>NUCLEOTIDE SEQUENCE [LARGE SCALE GENOMIC DNA]</scope>
    <source>
        <strain evidence="3 4">ATCC 12442</strain>
    </source>
</reference>
<dbReference type="Proteomes" id="UP000193922">
    <property type="component" value="Unassembled WGS sequence"/>
</dbReference>
<feature type="region of interest" description="Disordered" evidence="1">
    <location>
        <begin position="272"/>
        <end position="297"/>
    </location>
</feature>
<dbReference type="AlphaFoldDB" id="A0A1Y1VRI7"/>
<evidence type="ECO:0000256" key="2">
    <source>
        <dbReference type="SAM" id="SignalP"/>
    </source>
</evidence>
<feature type="region of interest" description="Disordered" evidence="1">
    <location>
        <begin position="39"/>
        <end position="72"/>
    </location>
</feature>
<evidence type="ECO:0000256" key="1">
    <source>
        <dbReference type="SAM" id="MobiDB-lite"/>
    </source>
</evidence>
<gene>
    <name evidence="3" type="ORF">DL89DRAFT_273159</name>
</gene>
<feature type="region of interest" description="Disordered" evidence="1">
    <location>
        <begin position="354"/>
        <end position="379"/>
    </location>
</feature>
<feature type="compositionally biased region" description="Polar residues" evidence="1">
    <location>
        <begin position="272"/>
        <end position="287"/>
    </location>
</feature>
<feature type="signal peptide" evidence="2">
    <location>
        <begin position="1"/>
        <end position="15"/>
    </location>
</feature>
<dbReference type="EMBL" id="MCFD01000173">
    <property type="protein sequence ID" value="ORX63636.1"/>
    <property type="molecule type" value="Genomic_DNA"/>
</dbReference>
<sequence>MRGLSPLLLSSPVFAAFHTYLLRLGIPFLSSMNTNNGLAGLSGRGGQQKHGSSIPPARPYRHKRESSLSTSASVSSTRTRVLPFATAFTTLYPLKPVAAASPIYAQATTMQQDARTSESTDESSIVVPVYMSRTKALTFPNNDATLPDDDDAKNVYFPAMNHSGFALAQPRRVVTVGGMPVVSGGFGRPTSASKDPYTNASGLTIPSKTSLLPVVGGRRALGVGRPAIGVDTRRLTSTSSIGIGTRTKPIIGLGLTLNPDDNVVKLNLKRSVSTQRGAQGSDVGSSSGRRKSVLGKAAGRRTGTLQVMPRIPSGSIARALAPSVAQSRPDSPVRGMVSDEFTFKSPVLEPEGFASIRSPTLDGEGTVDSTPSVPDSDDRWNTTMAVQELRNLVGDGTGAWHLLVPGRATADSLVPTLLRVGGRVKQTMPGVLPPAATTRCRPDAWNGRVHIRPPPLMLIPN</sequence>
<dbReference type="RefSeq" id="XP_040739016.1">
    <property type="nucleotide sequence ID" value="XM_040889036.1"/>
</dbReference>
<name>A0A1Y1VRI7_9FUNG</name>
<keyword evidence="4" id="KW-1185">Reference proteome</keyword>
<proteinExistence type="predicted"/>
<organism evidence="3 4">
    <name type="scientific">Linderina pennispora</name>
    <dbReference type="NCBI Taxonomy" id="61395"/>
    <lineage>
        <taxon>Eukaryota</taxon>
        <taxon>Fungi</taxon>
        <taxon>Fungi incertae sedis</taxon>
        <taxon>Zoopagomycota</taxon>
        <taxon>Kickxellomycotina</taxon>
        <taxon>Kickxellomycetes</taxon>
        <taxon>Kickxellales</taxon>
        <taxon>Kickxellaceae</taxon>
        <taxon>Linderina</taxon>
    </lineage>
</organism>
<evidence type="ECO:0000313" key="4">
    <source>
        <dbReference type="Proteomes" id="UP000193922"/>
    </source>
</evidence>
<feature type="chain" id="PRO_5013095925" evidence="2">
    <location>
        <begin position="16"/>
        <end position="461"/>
    </location>
</feature>
<dbReference type="GeneID" id="63805684"/>
<evidence type="ECO:0000313" key="3">
    <source>
        <dbReference type="EMBL" id="ORX63636.1"/>
    </source>
</evidence>
<comment type="caution">
    <text evidence="3">The sequence shown here is derived from an EMBL/GenBank/DDBJ whole genome shotgun (WGS) entry which is preliminary data.</text>
</comment>
<protein>
    <submittedName>
        <fullName evidence="3">Uncharacterized protein</fullName>
    </submittedName>
</protein>